<dbReference type="GO" id="GO:0004520">
    <property type="term" value="F:DNA endonuclease activity"/>
    <property type="evidence" value="ECO:0007669"/>
    <property type="project" value="TreeGrafter"/>
</dbReference>
<accession>A0A8I6S7S8</accession>
<evidence type="ECO:0000313" key="3">
    <source>
        <dbReference type="EnsemblMetazoa" id="XP_014258482.1"/>
    </source>
</evidence>
<feature type="repeat" description="ANK" evidence="1">
    <location>
        <begin position="85"/>
        <end position="117"/>
    </location>
</feature>
<dbReference type="GO" id="GO:0005737">
    <property type="term" value="C:cytoplasm"/>
    <property type="evidence" value="ECO:0007669"/>
    <property type="project" value="TreeGrafter"/>
</dbReference>
<dbReference type="PROSITE" id="PS50088">
    <property type="entry name" value="ANK_REPEAT"/>
    <property type="match status" value="1"/>
</dbReference>
<organism evidence="3 4">
    <name type="scientific">Cimex lectularius</name>
    <name type="common">Bed bug</name>
    <name type="synonym">Acanthia lectularia</name>
    <dbReference type="NCBI Taxonomy" id="79782"/>
    <lineage>
        <taxon>Eukaryota</taxon>
        <taxon>Metazoa</taxon>
        <taxon>Ecdysozoa</taxon>
        <taxon>Arthropoda</taxon>
        <taxon>Hexapoda</taxon>
        <taxon>Insecta</taxon>
        <taxon>Pterygota</taxon>
        <taxon>Neoptera</taxon>
        <taxon>Paraneoptera</taxon>
        <taxon>Hemiptera</taxon>
        <taxon>Heteroptera</taxon>
        <taxon>Panheteroptera</taxon>
        <taxon>Cimicomorpha</taxon>
        <taxon>Cimicidae</taxon>
        <taxon>Cimex</taxon>
    </lineage>
</organism>
<dbReference type="GO" id="GO:0005654">
    <property type="term" value="C:nucleoplasm"/>
    <property type="evidence" value="ECO:0007669"/>
    <property type="project" value="TreeGrafter"/>
</dbReference>
<dbReference type="InterPro" id="IPR002110">
    <property type="entry name" value="Ankyrin_rpt"/>
</dbReference>
<feature type="domain" description="LEM" evidence="2">
    <location>
        <begin position="322"/>
        <end position="366"/>
    </location>
</feature>
<evidence type="ECO:0000259" key="2">
    <source>
        <dbReference type="PROSITE" id="PS50954"/>
    </source>
</evidence>
<evidence type="ECO:0000313" key="4">
    <source>
        <dbReference type="Proteomes" id="UP000494040"/>
    </source>
</evidence>
<dbReference type="KEGG" id="clec:106671966"/>
<protein>
    <recommendedName>
        <fullName evidence="2">LEM domain-containing protein</fullName>
    </recommendedName>
</protein>
<name>A0A8I6S7S8_CIMLE</name>
<proteinExistence type="predicted"/>
<dbReference type="CDD" id="cd10454">
    <property type="entry name" value="GIY-YIG_COG3680_Meta"/>
    <property type="match status" value="1"/>
</dbReference>
<dbReference type="Proteomes" id="UP000494040">
    <property type="component" value="Unassembled WGS sequence"/>
</dbReference>
<dbReference type="InterPro" id="IPR034998">
    <property type="entry name" value="ANKLE1"/>
</dbReference>
<dbReference type="EnsemblMetazoa" id="XM_014402996.2">
    <property type="protein sequence ID" value="XP_014258482.1"/>
    <property type="gene ID" value="LOC106671966"/>
</dbReference>
<evidence type="ECO:0000256" key="1">
    <source>
        <dbReference type="PROSITE-ProRule" id="PRU00023"/>
    </source>
</evidence>
<dbReference type="GeneID" id="106671966"/>
<dbReference type="SUPFAM" id="SSF63451">
    <property type="entry name" value="LEM domain"/>
    <property type="match status" value="1"/>
</dbReference>
<keyword evidence="4" id="KW-1185">Reference proteome</keyword>
<dbReference type="GO" id="GO:0000712">
    <property type="term" value="P:resolution of meiotic recombination intermediates"/>
    <property type="evidence" value="ECO:0007669"/>
    <property type="project" value="TreeGrafter"/>
</dbReference>
<dbReference type="Pfam" id="PF03020">
    <property type="entry name" value="LEM"/>
    <property type="match status" value="1"/>
</dbReference>
<sequence length="581" mass="65536">MDRFSLLGKDEAYTAYCLYKCIKTQQLVLCEYLLHAKTANPNFVLEGYGIAPFHCAVGIGTEQFALQTVALCLQYGGDPNLRSSDDTTPLMIAAIWKRAEILKLLLNHGGDPSIIDHDGSSVFDYAAECGDKKVYNILLKYTSQFVTKRPKRKSRTYQGPPVIYDETRMDSEIYSTIDSDKSDISFLNENIYPANSTNFFLKRKGMHNKNEEYSDIDSGLSYVEVYAPNSTDISYDISEEIEKLKLNPPVTVCCNDKSVDVKSSTDSKEIGQTEISFTPLILTDTIIERSSVQSEDCSQIGGVSNPSYNELNERIIGSQSSLSSLSSCATDVLKFELKKNNLFVGPVLKNTKKVYLRKLKKFKKGQINIEEDDEKGLNEILALTFKRSDFILYLEKWSSIEQELVSSLDVHGVKLRRAGCEKVYFTYLLLDPTLTCNLPQSQKYLEKHEVWKLFVKAIFYVGKGKNARPHSHLYDAAKSTVGGINSAKNKRIHHIWEQNLGVVCLNVFHNLICLEAHIREAAMIDALHGANITNQQAGQYYAPASKWPLKKKRQLGVVLLHKAMNIYLAEGETQIRKCDLK</sequence>
<dbReference type="InterPro" id="IPR003887">
    <property type="entry name" value="LEM_dom"/>
</dbReference>
<dbReference type="InterPro" id="IPR011015">
    <property type="entry name" value="LEM/LEM-like_dom_sf"/>
</dbReference>
<dbReference type="AlphaFoldDB" id="A0A8I6S7S8"/>
<reference evidence="3" key="1">
    <citation type="submission" date="2022-01" db="UniProtKB">
        <authorList>
            <consortium name="EnsemblMetazoa"/>
        </authorList>
    </citation>
    <scope>IDENTIFICATION</scope>
</reference>
<dbReference type="OrthoDB" id="1601181at2759"/>
<dbReference type="OMA" id="VHIAAIW"/>
<dbReference type="SMART" id="SM00248">
    <property type="entry name" value="ANK"/>
    <property type="match status" value="4"/>
</dbReference>
<dbReference type="Pfam" id="PF22945">
    <property type="entry name" value="LEM-3_GIY-YIG"/>
    <property type="match status" value="1"/>
</dbReference>
<dbReference type="PANTHER" id="PTHR46427">
    <property type="entry name" value="ANKYRIN REPEAT AND LEM DOMAIN-CONTAINING PROTEIN 1"/>
    <property type="match status" value="1"/>
</dbReference>
<dbReference type="Gene3D" id="1.25.40.20">
    <property type="entry name" value="Ankyrin repeat-containing domain"/>
    <property type="match status" value="1"/>
</dbReference>
<dbReference type="SMART" id="SM00540">
    <property type="entry name" value="LEM"/>
    <property type="match status" value="1"/>
</dbReference>
<dbReference type="PROSITE" id="PS50954">
    <property type="entry name" value="LEM"/>
    <property type="match status" value="1"/>
</dbReference>
<dbReference type="Pfam" id="PF12796">
    <property type="entry name" value="Ank_2"/>
    <property type="match status" value="1"/>
</dbReference>
<dbReference type="GO" id="GO:0000724">
    <property type="term" value="P:double-strand break repair via homologous recombination"/>
    <property type="evidence" value="ECO:0007669"/>
    <property type="project" value="TreeGrafter"/>
</dbReference>
<dbReference type="Gene3D" id="1.10.720.40">
    <property type="match status" value="1"/>
</dbReference>
<dbReference type="RefSeq" id="XP_014258482.1">
    <property type="nucleotide sequence ID" value="XM_014402996.2"/>
</dbReference>
<dbReference type="PANTHER" id="PTHR46427:SF1">
    <property type="entry name" value="ANKYRIN REPEAT AND LEM DOMAIN-CONTAINING PROTEIN 1"/>
    <property type="match status" value="1"/>
</dbReference>
<dbReference type="InterPro" id="IPR036770">
    <property type="entry name" value="Ankyrin_rpt-contain_sf"/>
</dbReference>
<keyword evidence="1" id="KW-0040">ANK repeat</keyword>
<dbReference type="PROSITE" id="PS50297">
    <property type="entry name" value="ANK_REP_REGION"/>
    <property type="match status" value="1"/>
</dbReference>
<dbReference type="SUPFAM" id="SSF48403">
    <property type="entry name" value="Ankyrin repeat"/>
    <property type="match status" value="1"/>
</dbReference>